<evidence type="ECO:0000313" key="2">
    <source>
        <dbReference type="Proteomes" id="UP001319883"/>
    </source>
</evidence>
<protein>
    <submittedName>
        <fullName evidence="1">Uncharacterized protein</fullName>
    </submittedName>
</protein>
<proteinExistence type="predicted"/>
<dbReference type="RefSeq" id="WP_163649321.1">
    <property type="nucleotide sequence ID" value="NZ_JAGXFD010000001.1"/>
</dbReference>
<dbReference type="EMBL" id="JAGXFD010000001">
    <property type="protein sequence ID" value="MBZ9568165.1"/>
    <property type="molecule type" value="Genomic_DNA"/>
</dbReference>
<accession>A0ABS7WZW5</accession>
<evidence type="ECO:0000313" key="1">
    <source>
        <dbReference type="EMBL" id="MBZ9568165.1"/>
    </source>
</evidence>
<reference evidence="1 2" key="1">
    <citation type="submission" date="2021-05" db="EMBL/GenBank/DDBJ databases">
        <title>Petroleum and Energy Research Collection (APPE): ex situ preservation of microbial diversity associated with the oil industry and exploitation of its biotechnological potential.</title>
        <authorList>
            <person name="Paixao C.T.M."/>
            <person name="Gomes M.B."/>
            <person name="Oliveira V.M."/>
        </authorList>
    </citation>
    <scope>NUCLEOTIDE SEQUENCE [LARGE SCALE GENOMIC DNA]</scope>
    <source>
        <strain evidence="1 2">LIT2</strain>
    </source>
</reference>
<dbReference type="Proteomes" id="UP001319883">
    <property type="component" value="Unassembled WGS sequence"/>
</dbReference>
<name>A0ABS7WZW5_9GAMM</name>
<sequence>MPREDLTGQGVYRLSDGKLVKRCNTLHELIHTGETTPSDDATFLDRAGFTPLEQVAGAYTIHVASPDIEVGSAYREGVEGIRYLILATPDPQAHFYIMVGDSLAEYLEILELLKPLAWHKRQALAPQRE</sequence>
<organism evidence="1 2">
    <name type="scientific">Modicisalibacter tunisiensis</name>
    <dbReference type="NCBI Taxonomy" id="390637"/>
    <lineage>
        <taxon>Bacteria</taxon>
        <taxon>Pseudomonadati</taxon>
        <taxon>Pseudomonadota</taxon>
        <taxon>Gammaproteobacteria</taxon>
        <taxon>Oceanospirillales</taxon>
        <taxon>Halomonadaceae</taxon>
        <taxon>Modicisalibacter</taxon>
    </lineage>
</organism>
<keyword evidence="2" id="KW-1185">Reference proteome</keyword>
<comment type="caution">
    <text evidence="1">The sequence shown here is derived from an EMBL/GenBank/DDBJ whole genome shotgun (WGS) entry which is preliminary data.</text>
</comment>
<gene>
    <name evidence="1" type="ORF">KGQ91_10825</name>
</gene>